<protein>
    <recommendedName>
        <fullName evidence="3">Ciliary BBSome complex subunit 2 N-terminal domain-containing protein</fullName>
    </recommendedName>
</protein>
<keyword evidence="2" id="KW-1185">Reference proteome</keyword>
<dbReference type="SUPFAM" id="SSF50978">
    <property type="entry name" value="WD40 repeat-like"/>
    <property type="match status" value="1"/>
</dbReference>
<gene>
    <name evidence="1" type="ORF">SteCoe_18222</name>
</gene>
<dbReference type="InterPro" id="IPR015943">
    <property type="entry name" value="WD40/YVTN_repeat-like_dom_sf"/>
</dbReference>
<dbReference type="AlphaFoldDB" id="A0A1R2BXL7"/>
<organism evidence="1 2">
    <name type="scientific">Stentor coeruleus</name>
    <dbReference type="NCBI Taxonomy" id="5963"/>
    <lineage>
        <taxon>Eukaryota</taxon>
        <taxon>Sar</taxon>
        <taxon>Alveolata</taxon>
        <taxon>Ciliophora</taxon>
        <taxon>Postciliodesmatophora</taxon>
        <taxon>Heterotrichea</taxon>
        <taxon>Heterotrichida</taxon>
        <taxon>Stentoridae</taxon>
        <taxon>Stentor</taxon>
    </lineage>
</organism>
<evidence type="ECO:0008006" key="3">
    <source>
        <dbReference type="Google" id="ProtNLM"/>
    </source>
</evidence>
<name>A0A1R2BXL7_9CILI</name>
<evidence type="ECO:0000313" key="2">
    <source>
        <dbReference type="Proteomes" id="UP000187209"/>
    </source>
</evidence>
<dbReference type="InterPro" id="IPR036322">
    <property type="entry name" value="WD40_repeat_dom_sf"/>
</dbReference>
<dbReference type="Proteomes" id="UP000187209">
    <property type="component" value="Unassembled WGS sequence"/>
</dbReference>
<comment type="caution">
    <text evidence="1">The sequence shown here is derived from an EMBL/GenBank/DDBJ whole genome shotgun (WGS) entry which is preliminary data.</text>
</comment>
<dbReference type="EMBL" id="MPUH01000384">
    <property type="protein sequence ID" value="OMJ81365.1"/>
    <property type="molecule type" value="Genomic_DNA"/>
</dbReference>
<dbReference type="Gene3D" id="2.130.10.10">
    <property type="entry name" value="YVTN repeat-like/Quinoprotein amine dehydrogenase"/>
    <property type="match status" value="1"/>
</dbReference>
<evidence type="ECO:0000313" key="1">
    <source>
        <dbReference type="EMBL" id="OMJ81365.1"/>
    </source>
</evidence>
<accession>A0A1R2BXL7</accession>
<dbReference type="OrthoDB" id="10615757at2759"/>
<reference evidence="1 2" key="1">
    <citation type="submission" date="2016-11" db="EMBL/GenBank/DDBJ databases">
        <title>The macronuclear genome of Stentor coeruleus: a giant cell with tiny introns.</title>
        <authorList>
            <person name="Slabodnick M."/>
            <person name="Ruby J.G."/>
            <person name="Reiff S.B."/>
            <person name="Swart E.C."/>
            <person name="Gosai S."/>
            <person name="Prabakaran S."/>
            <person name="Witkowska E."/>
            <person name="Larue G.E."/>
            <person name="Fisher S."/>
            <person name="Freeman R.M."/>
            <person name="Gunawardena J."/>
            <person name="Chu W."/>
            <person name="Stover N.A."/>
            <person name="Gregory B.D."/>
            <person name="Nowacki M."/>
            <person name="Derisi J."/>
            <person name="Roy S.W."/>
            <person name="Marshall W.F."/>
            <person name="Sood P."/>
        </authorList>
    </citation>
    <scope>NUCLEOTIDE SEQUENCE [LARGE SCALE GENOMIC DNA]</scope>
    <source>
        <strain evidence="1">WM001</strain>
    </source>
</reference>
<proteinExistence type="predicted"/>
<sequence length="272" mass="30267">MFLWTGVMEIENLLLQREKLAVVSSNLTGNIWNGQVTLGNYTNGAFTPTNTMYFNSGLKHGLWHGGKLYLSSDEGHLYIYSQELQLLYSSSTHHDSVTAIAKKAKNLISADQYEIFLLDEELKKISRYQAQNIHGLLWTSEWTFLAASDRFLTLYDTRSEDKKNVCEVCERCVKILGNEQKVYLATASGLLEYENATEIKKFTEVPGIVSSLGLSKEKVYIGTETGDVVKIDIGTGILERAKVHSDVVTGVAVGVEALLTGSFDRKIIVSPL</sequence>